<reference evidence="1 2" key="1">
    <citation type="submission" date="2016-03" db="EMBL/GenBank/DDBJ databases">
        <title>Draft Genome Assembly of Pseudomonas putida strain CBF10-2.</title>
        <authorList>
            <person name="Iyer R.S."/>
            <person name="Damania A."/>
        </authorList>
    </citation>
    <scope>NUCLEOTIDE SEQUENCE [LARGE SCALE GENOMIC DNA]</scope>
    <source>
        <strain evidence="1 2">CBF10-2</strain>
    </source>
</reference>
<dbReference type="Proteomes" id="UP000077752">
    <property type="component" value="Unassembled WGS sequence"/>
</dbReference>
<proteinExistence type="predicted"/>
<dbReference type="RefSeq" id="WP_064304681.1">
    <property type="nucleotide sequence ID" value="NZ_LUCV01000049.1"/>
</dbReference>
<comment type="caution">
    <text evidence="1">The sequence shown here is derived from an EMBL/GenBank/DDBJ whole genome shotgun (WGS) entry which is preliminary data.</text>
</comment>
<name>A0A177SD32_PSEPU</name>
<dbReference type="AlphaFoldDB" id="A0A177SD32"/>
<accession>A0A177SD32</accession>
<sequence>MKYVTLVVKDTAEPIHLGMALAGGRVTAAGIGDYSLYCDLMEAAKELVLLLEGGIPPGHDSLDAAARTAREIITRLDDAGDGVQSDHEALRADAKRYRYMRDFPYNNLARAVGITDGRHFWLQYAAADQAIDKAMADDAELLACMAREHDQ</sequence>
<organism evidence="1 2">
    <name type="scientific">Pseudomonas putida</name>
    <name type="common">Arthrobacter siderocapsulatus</name>
    <dbReference type="NCBI Taxonomy" id="303"/>
    <lineage>
        <taxon>Bacteria</taxon>
        <taxon>Pseudomonadati</taxon>
        <taxon>Pseudomonadota</taxon>
        <taxon>Gammaproteobacteria</taxon>
        <taxon>Pseudomonadales</taxon>
        <taxon>Pseudomonadaceae</taxon>
        <taxon>Pseudomonas</taxon>
    </lineage>
</organism>
<evidence type="ECO:0000313" key="2">
    <source>
        <dbReference type="Proteomes" id="UP000077752"/>
    </source>
</evidence>
<evidence type="ECO:0000313" key="1">
    <source>
        <dbReference type="EMBL" id="OAI84900.1"/>
    </source>
</evidence>
<dbReference type="EMBL" id="LUCV01000049">
    <property type="protein sequence ID" value="OAI84900.1"/>
    <property type="molecule type" value="Genomic_DNA"/>
</dbReference>
<gene>
    <name evidence="1" type="ORF">AYO28_03185</name>
</gene>
<protein>
    <submittedName>
        <fullName evidence="1">Uncharacterized protein</fullName>
    </submittedName>
</protein>